<organism evidence="4 5">
    <name type="scientific">Micromonospora trifolii</name>
    <dbReference type="NCBI Taxonomy" id="2911208"/>
    <lineage>
        <taxon>Bacteria</taxon>
        <taxon>Bacillati</taxon>
        <taxon>Actinomycetota</taxon>
        <taxon>Actinomycetes</taxon>
        <taxon>Micromonosporales</taxon>
        <taxon>Micromonosporaceae</taxon>
        <taxon>Micromonospora</taxon>
    </lineage>
</organism>
<evidence type="ECO:0000313" key="5">
    <source>
        <dbReference type="Proteomes" id="UP001201629"/>
    </source>
</evidence>
<dbReference type="PRINTS" id="PR00412">
    <property type="entry name" value="EPOXHYDRLASE"/>
</dbReference>
<evidence type="ECO:0000313" key="4">
    <source>
        <dbReference type="EMBL" id="MCG5446417.1"/>
    </source>
</evidence>
<dbReference type="GO" id="GO:0016787">
    <property type="term" value="F:hydrolase activity"/>
    <property type="evidence" value="ECO:0007669"/>
    <property type="project" value="UniProtKB-KW"/>
</dbReference>
<evidence type="ECO:0000259" key="3">
    <source>
        <dbReference type="Pfam" id="PF00561"/>
    </source>
</evidence>
<gene>
    <name evidence="4" type="ORF">NIE79_004988</name>
</gene>
<dbReference type="RefSeq" id="WP_238681326.1">
    <property type="nucleotide sequence ID" value="NZ_JAKKFD010000049.1"/>
</dbReference>
<evidence type="ECO:0000256" key="2">
    <source>
        <dbReference type="SAM" id="MobiDB-lite"/>
    </source>
</evidence>
<sequence>MAAAGATGAASAPGRRLHLRRGGPQALTAWADRGRRRFADGLPSGRRRATAHVGERMFARRVTGYLSRMFDGFEDERVDVGEVELRVRYAGHGPAVLLIHGHPRTGSTWHRVAPQLVDRGFTVVCPDMRGYGQSGKAHILADHSQQSKRVVAADMVQLMEKLGHPRFATVGHDRGSYVALRLALDHPDSVSHLVVIDGVPISEALARCDAKFAHDWYHWFFFAQPDKPERAIAADPDAWYAAKARPESMGAENYQEFRQAIHDAATVRAMLEDYRAGLGVDRAHEEADRRDGRTVRCPTLLLWSTRDDLEDLYGDPLAIWRPWAADLRGHSIESGHHVAEENPDALTAALHHFLS</sequence>
<proteinExistence type="predicted"/>
<dbReference type="PANTHER" id="PTHR43329">
    <property type="entry name" value="EPOXIDE HYDROLASE"/>
    <property type="match status" value="1"/>
</dbReference>
<dbReference type="EMBL" id="JAKKFD010000049">
    <property type="protein sequence ID" value="MCG5446417.1"/>
    <property type="molecule type" value="Genomic_DNA"/>
</dbReference>
<dbReference type="Pfam" id="PF00561">
    <property type="entry name" value="Abhydrolase_1"/>
    <property type="match status" value="1"/>
</dbReference>
<comment type="caution">
    <text evidence="4">The sequence shown here is derived from an EMBL/GenBank/DDBJ whole genome shotgun (WGS) entry which is preliminary data.</text>
</comment>
<dbReference type="InterPro" id="IPR029058">
    <property type="entry name" value="AB_hydrolase_fold"/>
</dbReference>
<accession>A0ABS9N8Y0</accession>
<protein>
    <submittedName>
        <fullName evidence="4">Alpha/beta hydrolase</fullName>
    </submittedName>
</protein>
<dbReference type="Gene3D" id="3.40.50.1820">
    <property type="entry name" value="alpha/beta hydrolase"/>
    <property type="match status" value="1"/>
</dbReference>
<dbReference type="SUPFAM" id="SSF53474">
    <property type="entry name" value="alpha/beta-Hydrolases"/>
    <property type="match status" value="1"/>
</dbReference>
<feature type="domain" description="AB hydrolase-1" evidence="3">
    <location>
        <begin position="94"/>
        <end position="220"/>
    </location>
</feature>
<keyword evidence="1 4" id="KW-0378">Hydrolase</keyword>
<evidence type="ECO:0000256" key="1">
    <source>
        <dbReference type="ARBA" id="ARBA00022801"/>
    </source>
</evidence>
<feature type="compositionally biased region" description="Low complexity" evidence="2">
    <location>
        <begin position="1"/>
        <end position="14"/>
    </location>
</feature>
<dbReference type="InterPro" id="IPR000639">
    <property type="entry name" value="Epox_hydrolase-like"/>
</dbReference>
<reference evidence="4 5" key="1">
    <citation type="submission" date="2022-01" db="EMBL/GenBank/DDBJ databases">
        <authorList>
            <person name="Riesco R."/>
            <person name="Trujillo M.E."/>
        </authorList>
    </citation>
    <scope>NUCLEOTIDE SEQUENCE [LARGE SCALE GENOMIC DNA]</scope>
    <source>
        <strain evidence="4 5">NIE79</strain>
    </source>
</reference>
<dbReference type="InterPro" id="IPR000073">
    <property type="entry name" value="AB_hydrolase_1"/>
</dbReference>
<dbReference type="PRINTS" id="PR00111">
    <property type="entry name" value="ABHYDROLASE"/>
</dbReference>
<name>A0ABS9N8Y0_9ACTN</name>
<dbReference type="Proteomes" id="UP001201629">
    <property type="component" value="Unassembled WGS sequence"/>
</dbReference>
<keyword evidence="5" id="KW-1185">Reference proteome</keyword>
<feature type="region of interest" description="Disordered" evidence="2">
    <location>
        <begin position="1"/>
        <end position="22"/>
    </location>
</feature>